<dbReference type="OrthoDB" id="6919381at2"/>
<name>A0A2P4ETV8_9GAMM</name>
<feature type="transmembrane region" description="Helical" evidence="1">
    <location>
        <begin position="21"/>
        <end position="42"/>
    </location>
</feature>
<evidence type="ECO:0000313" key="2">
    <source>
        <dbReference type="EMBL" id="POB02704.1"/>
    </source>
</evidence>
<reference evidence="2 3" key="1">
    <citation type="submission" date="2018-01" db="EMBL/GenBank/DDBJ databases">
        <title>Draft genome of the type strain Pseudomonas oceani DSM 100277 isolated from the deep water in Okinawa trough, northwestern Pacific Ocean.</title>
        <authorList>
            <person name="Gomila M."/>
            <person name="Mulet M."/>
            <person name="Garcia-Valdes E."/>
            <person name="Lalucat J."/>
        </authorList>
    </citation>
    <scope>NUCLEOTIDE SEQUENCE [LARGE SCALE GENOMIC DNA]</scope>
    <source>
        <strain evidence="2 3">DSM 100277</strain>
    </source>
</reference>
<evidence type="ECO:0008006" key="4">
    <source>
        <dbReference type="Google" id="ProtNLM"/>
    </source>
</evidence>
<keyword evidence="1" id="KW-0812">Transmembrane</keyword>
<organism evidence="2 3">
    <name type="scientific">Halopseudomonas oceani</name>
    <dbReference type="NCBI Taxonomy" id="1708783"/>
    <lineage>
        <taxon>Bacteria</taxon>
        <taxon>Pseudomonadati</taxon>
        <taxon>Pseudomonadota</taxon>
        <taxon>Gammaproteobacteria</taxon>
        <taxon>Pseudomonadales</taxon>
        <taxon>Pseudomonadaceae</taxon>
        <taxon>Halopseudomonas</taxon>
    </lineage>
</organism>
<evidence type="ECO:0000313" key="3">
    <source>
        <dbReference type="Proteomes" id="UP000243451"/>
    </source>
</evidence>
<dbReference type="AlphaFoldDB" id="A0A2P4ETV8"/>
<feature type="transmembrane region" description="Helical" evidence="1">
    <location>
        <begin position="54"/>
        <end position="75"/>
    </location>
</feature>
<accession>A0A2P4ETV8</accession>
<dbReference type="Proteomes" id="UP000243451">
    <property type="component" value="Unassembled WGS sequence"/>
</dbReference>
<gene>
    <name evidence="2" type="ORF">C1949_12310</name>
</gene>
<feature type="transmembrane region" description="Helical" evidence="1">
    <location>
        <begin position="82"/>
        <end position="102"/>
    </location>
</feature>
<keyword evidence="1" id="KW-0472">Membrane</keyword>
<sequence>MSNLSPPTLWLSALALRRLDVTVRCLLAVLGGYLLAALYTASLARLLPGEAAQAVLAATQLSFLIYCVLVIWAFCASSALRAWLVTVLCCLPPLAHLLWVGVL</sequence>
<comment type="caution">
    <text evidence="2">The sequence shown here is derived from an EMBL/GenBank/DDBJ whole genome shotgun (WGS) entry which is preliminary data.</text>
</comment>
<proteinExistence type="predicted"/>
<dbReference type="EMBL" id="PPSK01000011">
    <property type="protein sequence ID" value="POB02704.1"/>
    <property type="molecule type" value="Genomic_DNA"/>
</dbReference>
<dbReference type="RefSeq" id="WP_104738773.1">
    <property type="nucleotide sequence ID" value="NZ_BMHR01000011.1"/>
</dbReference>
<evidence type="ECO:0000256" key="1">
    <source>
        <dbReference type="SAM" id="Phobius"/>
    </source>
</evidence>
<protein>
    <recommendedName>
        <fullName evidence="4">Iron uptake protein</fullName>
    </recommendedName>
</protein>
<keyword evidence="1" id="KW-1133">Transmembrane helix</keyword>
<keyword evidence="3" id="KW-1185">Reference proteome</keyword>